<evidence type="ECO:0000256" key="2">
    <source>
        <dbReference type="ARBA" id="ARBA00007664"/>
    </source>
</evidence>
<name>A0A834XWV7_APHGI</name>
<protein>
    <recommendedName>
        <fullName evidence="7">Peptidase S1 domain-containing protein</fullName>
    </recommendedName>
</protein>
<evidence type="ECO:0000259" key="7">
    <source>
        <dbReference type="PROSITE" id="PS50240"/>
    </source>
</evidence>
<dbReference type="SUPFAM" id="SSF50494">
    <property type="entry name" value="Trypsin-like serine proteases"/>
    <property type="match status" value="2"/>
</dbReference>
<dbReference type="Gene3D" id="2.40.10.10">
    <property type="entry name" value="Trypsin-like serine proteases"/>
    <property type="match status" value="2"/>
</dbReference>
<dbReference type="Pfam" id="PF00089">
    <property type="entry name" value="Trypsin"/>
    <property type="match status" value="2"/>
</dbReference>
<evidence type="ECO:0000313" key="9">
    <source>
        <dbReference type="Proteomes" id="UP000639338"/>
    </source>
</evidence>
<reference evidence="8 9" key="1">
    <citation type="submission" date="2020-08" db="EMBL/GenBank/DDBJ databases">
        <title>Aphidius gifuensis genome sequencing and assembly.</title>
        <authorList>
            <person name="Du Z."/>
        </authorList>
    </citation>
    <scope>NUCLEOTIDE SEQUENCE [LARGE SCALE GENOMIC DNA]</scope>
    <source>
        <strain evidence="8">YNYX2018</strain>
        <tissue evidence="8">Adults</tissue>
    </source>
</reference>
<dbReference type="CDD" id="cd00190">
    <property type="entry name" value="Tryp_SPc"/>
    <property type="match status" value="2"/>
</dbReference>
<keyword evidence="3" id="KW-0645">Protease</keyword>
<keyword evidence="4" id="KW-0378">Hydrolase</keyword>
<dbReference type="PANTHER" id="PTHR24276">
    <property type="entry name" value="POLYSERASE-RELATED"/>
    <property type="match status" value="1"/>
</dbReference>
<dbReference type="InterPro" id="IPR001254">
    <property type="entry name" value="Trypsin_dom"/>
</dbReference>
<dbReference type="OrthoDB" id="6755574at2759"/>
<gene>
    <name evidence="8" type="ORF">HCN44_011147</name>
</gene>
<dbReference type="InterPro" id="IPR043504">
    <property type="entry name" value="Peptidase_S1_PA_chymotrypsin"/>
</dbReference>
<keyword evidence="5" id="KW-0720">Serine protease</keyword>
<dbReference type="InterPro" id="IPR018114">
    <property type="entry name" value="TRYPSIN_HIS"/>
</dbReference>
<dbReference type="GO" id="GO:0006508">
    <property type="term" value="P:proteolysis"/>
    <property type="evidence" value="ECO:0007669"/>
    <property type="project" value="UniProtKB-KW"/>
</dbReference>
<dbReference type="InterPro" id="IPR050430">
    <property type="entry name" value="Peptidase_S1"/>
</dbReference>
<evidence type="ECO:0000256" key="1">
    <source>
        <dbReference type="ARBA" id="ARBA00004239"/>
    </source>
</evidence>
<dbReference type="FunFam" id="2.40.10.10:FF:000036">
    <property type="entry name" value="Trypsin beta"/>
    <property type="match status" value="1"/>
</dbReference>
<dbReference type="FunFam" id="2.40.10.10:FF:000068">
    <property type="entry name" value="transmembrane protease serine 2"/>
    <property type="match status" value="2"/>
</dbReference>
<dbReference type="PANTHER" id="PTHR24276:SF98">
    <property type="entry name" value="FI18310P1-RELATED"/>
    <property type="match status" value="1"/>
</dbReference>
<dbReference type="GO" id="GO:0004252">
    <property type="term" value="F:serine-type endopeptidase activity"/>
    <property type="evidence" value="ECO:0007669"/>
    <property type="project" value="InterPro"/>
</dbReference>
<dbReference type="InterPro" id="IPR001314">
    <property type="entry name" value="Peptidase_S1A"/>
</dbReference>
<dbReference type="GO" id="GO:0005576">
    <property type="term" value="C:extracellular region"/>
    <property type="evidence" value="ECO:0007669"/>
    <property type="project" value="UniProtKB-SubCell"/>
</dbReference>
<accession>A0A834XWV7</accession>
<organism evidence="8 9">
    <name type="scientific">Aphidius gifuensis</name>
    <name type="common">Parasitoid wasp</name>
    <dbReference type="NCBI Taxonomy" id="684658"/>
    <lineage>
        <taxon>Eukaryota</taxon>
        <taxon>Metazoa</taxon>
        <taxon>Ecdysozoa</taxon>
        <taxon>Arthropoda</taxon>
        <taxon>Hexapoda</taxon>
        <taxon>Insecta</taxon>
        <taxon>Pterygota</taxon>
        <taxon>Neoptera</taxon>
        <taxon>Endopterygota</taxon>
        <taxon>Hymenoptera</taxon>
        <taxon>Apocrita</taxon>
        <taxon>Ichneumonoidea</taxon>
        <taxon>Braconidae</taxon>
        <taxon>Aphidiinae</taxon>
        <taxon>Aphidius</taxon>
    </lineage>
</organism>
<sequence>MNLLLILKSECREARRYKRIVGGEIVLNNEIKYQASIRYDGFYVCAGTIISSKHILTAAHCVADLGLDFTVVTGATKLYDTHNEHSVFNISWHEDFVNGADHNNYNKNDIAVITLDDEILFDDSQEAALLPDSPTPEQATGIVCGWGWEDQNNGYPSKVLKKIQVQVIGKQECQEKIKFNLYQGQFCGIAGSASGFCKGDSGGSLVVDKRVIGFASWNDGCAKGKPDVYTDVYENLNFINKAMRIKTCTKYRAPAKSFQERIINGIIGDYGEFPYQVSIRKIGRREGHTSSHCSGVIISNRHILTAGHCISFIDTIKNPAKELVIVVGTNAMVPGSGITCAIKSVTPHPKFTGTFNDSMMHDIGIITLEKELVFSPLLSAVKLPERDGLPDEIAMASGWGILSYPNGLNPINIMKTQMTIISSKKCQDLMGFDILDGQMCAFSKKGTGLCNGDSGGPLVKNGEVIGIASYVIPCAQNVPDVYSRVYYYNSWIKSIISKY</sequence>
<keyword evidence="6" id="KW-1015">Disulfide bond</keyword>
<dbReference type="InterPro" id="IPR009003">
    <property type="entry name" value="Peptidase_S1_PA"/>
</dbReference>
<evidence type="ECO:0000256" key="3">
    <source>
        <dbReference type="ARBA" id="ARBA00022670"/>
    </source>
</evidence>
<proteinExistence type="inferred from homology"/>
<dbReference type="PRINTS" id="PR00722">
    <property type="entry name" value="CHYMOTRYPSIN"/>
</dbReference>
<comment type="caution">
    <text evidence="8">The sequence shown here is derived from an EMBL/GenBank/DDBJ whole genome shotgun (WGS) entry which is preliminary data.</text>
</comment>
<feature type="domain" description="Peptidase S1" evidence="7">
    <location>
        <begin position="20"/>
        <end position="244"/>
    </location>
</feature>
<evidence type="ECO:0000256" key="4">
    <source>
        <dbReference type="ARBA" id="ARBA00022801"/>
    </source>
</evidence>
<dbReference type="PROSITE" id="PS50240">
    <property type="entry name" value="TRYPSIN_DOM"/>
    <property type="match status" value="2"/>
</dbReference>
<dbReference type="AlphaFoldDB" id="A0A834XWV7"/>
<evidence type="ECO:0000256" key="5">
    <source>
        <dbReference type="ARBA" id="ARBA00022825"/>
    </source>
</evidence>
<evidence type="ECO:0000256" key="6">
    <source>
        <dbReference type="ARBA" id="ARBA00023157"/>
    </source>
</evidence>
<comment type="subcellular location">
    <subcellularLocation>
        <location evidence="1">Secreted</location>
        <location evidence="1">Extracellular space</location>
    </subcellularLocation>
</comment>
<evidence type="ECO:0000313" key="8">
    <source>
        <dbReference type="EMBL" id="KAF7993878.1"/>
    </source>
</evidence>
<dbReference type="PROSITE" id="PS00134">
    <property type="entry name" value="TRYPSIN_HIS"/>
    <property type="match status" value="2"/>
</dbReference>
<dbReference type="Proteomes" id="UP000639338">
    <property type="component" value="Unassembled WGS sequence"/>
</dbReference>
<keyword evidence="9" id="KW-1185">Reference proteome</keyword>
<dbReference type="SMART" id="SM00020">
    <property type="entry name" value="Tryp_SPc"/>
    <property type="match status" value="2"/>
</dbReference>
<comment type="similarity">
    <text evidence="2">Belongs to the peptidase S1 family.</text>
</comment>
<dbReference type="EMBL" id="JACMRX010000003">
    <property type="protein sequence ID" value="KAF7993878.1"/>
    <property type="molecule type" value="Genomic_DNA"/>
</dbReference>
<feature type="domain" description="Peptidase S1" evidence="7">
    <location>
        <begin position="262"/>
        <end position="497"/>
    </location>
</feature>